<feature type="transmembrane region" description="Helical" evidence="5">
    <location>
        <begin position="55"/>
        <end position="75"/>
    </location>
</feature>
<accession>A0A6P3XGY3</accession>
<reference evidence="7" key="1">
    <citation type="submission" date="2025-08" db="UniProtKB">
        <authorList>
            <consortium name="RefSeq"/>
        </authorList>
    </citation>
    <scope>IDENTIFICATION</scope>
</reference>
<proteinExistence type="predicted"/>
<feature type="transmembrane region" description="Helical" evidence="5">
    <location>
        <begin position="81"/>
        <end position="104"/>
    </location>
</feature>
<gene>
    <name evidence="7" type="primary">LOC106746054</name>
</gene>
<evidence type="ECO:0000313" key="6">
    <source>
        <dbReference type="Proteomes" id="UP000515204"/>
    </source>
</evidence>
<evidence type="ECO:0000313" key="7">
    <source>
        <dbReference type="RefSeq" id="XP_014477695.1"/>
    </source>
</evidence>
<protein>
    <submittedName>
        <fullName evidence="7">Tetraspanin-3-like isoform X1</fullName>
    </submittedName>
</protein>
<keyword evidence="3 5" id="KW-1133">Transmembrane helix</keyword>
<keyword evidence="6" id="KW-1185">Reference proteome</keyword>
<dbReference type="AlphaFoldDB" id="A0A6P3XGY3"/>
<dbReference type="PANTHER" id="PTHR19282:SF505">
    <property type="entry name" value="TRANSMEMBRANE 4 SUPERFAMILY, ISOFORM C"/>
    <property type="match status" value="1"/>
</dbReference>
<dbReference type="KEGG" id="dqu:106746054"/>
<dbReference type="Pfam" id="PF00335">
    <property type="entry name" value="Tetraspanin"/>
    <property type="match status" value="1"/>
</dbReference>
<evidence type="ECO:0000256" key="4">
    <source>
        <dbReference type="ARBA" id="ARBA00023136"/>
    </source>
</evidence>
<organism evidence="6 7">
    <name type="scientific">Dinoponera quadriceps</name>
    <name type="common">South American ant</name>
    <dbReference type="NCBI Taxonomy" id="609295"/>
    <lineage>
        <taxon>Eukaryota</taxon>
        <taxon>Metazoa</taxon>
        <taxon>Ecdysozoa</taxon>
        <taxon>Arthropoda</taxon>
        <taxon>Hexapoda</taxon>
        <taxon>Insecta</taxon>
        <taxon>Pterygota</taxon>
        <taxon>Neoptera</taxon>
        <taxon>Endopterygota</taxon>
        <taxon>Hymenoptera</taxon>
        <taxon>Apocrita</taxon>
        <taxon>Aculeata</taxon>
        <taxon>Formicoidea</taxon>
        <taxon>Formicidae</taxon>
        <taxon>Ponerinae</taxon>
        <taxon>Ponerini</taxon>
        <taxon>Dinoponera</taxon>
    </lineage>
</organism>
<dbReference type="RefSeq" id="XP_014477695.1">
    <property type="nucleotide sequence ID" value="XM_014622209.1"/>
</dbReference>
<dbReference type="InterPro" id="IPR018499">
    <property type="entry name" value="Tetraspanin/Peripherin"/>
</dbReference>
<dbReference type="SUPFAM" id="SSF48652">
    <property type="entry name" value="Tetraspanin"/>
    <property type="match status" value="1"/>
</dbReference>
<evidence type="ECO:0000256" key="3">
    <source>
        <dbReference type="ARBA" id="ARBA00022989"/>
    </source>
</evidence>
<keyword evidence="2 5" id="KW-0812">Transmembrane</keyword>
<sequence length="289" mass="32295">MGRAFVCCRYFLVFGAIVLGISGAIVSIFSGYFIYQLKEYAPLTPDKVCGPSITLLVMGIITCALGWCAFQFLNFSMRSQVVTFAVALAIVTLTELGVGIWALVRHEQVDVLHPARLEESFALATTDQKSTWDHMQSKLHCCGIDGPADYRGQNSIPWSCCNTTNSENDNSTEGACTNIYKRGCQHVVINRTRSILLHVFLLALCSVLLQVSNPAFQERLFVRKVTNQHARAGRSQVAFILCICCYAKIYKKKMEKRVQSQIDRRASELDTKGSLLENRSKYPNNVENS</sequence>
<dbReference type="CDD" id="cd03127">
    <property type="entry name" value="tetraspanin_LEL"/>
    <property type="match status" value="1"/>
</dbReference>
<dbReference type="Proteomes" id="UP000515204">
    <property type="component" value="Unplaced"/>
</dbReference>
<evidence type="ECO:0000256" key="5">
    <source>
        <dbReference type="SAM" id="Phobius"/>
    </source>
</evidence>
<dbReference type="PANTHER" id="PTHR19282">
    <property type="entry name" value="TETRASPANIN"/>
    <property type="match status" value="1"/>
</dbReference>
<comment type="subcellular location">
    <subcellularLocation>
        <location evidence="1">Membrane</location>
        <topology evidence="1">Multi-pass membrane protein</topology>
    </subcellularLocation>
</comment>
<dbReference type="OrthoDB" id="6239677at2759"/>
<keyword evidence="4 5" id="KW-0472">Membrane</keyword>
<dbReference type="GeneID" id="106746054"/>
<feature type="transmembrane region" description="Helical" evidence="5">
    <location>
        <begin position="12"/>
        <end position="35"/>
    </location>
</feature>
<dbReference type="GO" id="GO:0005886">
    <property type="term" value="C:plasma membrane"/>
    <property type="evidence" value="ECO:0007669"/>
    <property type="project" value="TreeGrafter"/>
</dbReference>
<dbReference type="Gene3D" id="1.10.1450.10">
    <property type="entry name" value="Tetraspanin"/>
    <property type="match status" value="1"/>
</dbReference>
<evidence type="ECO:0000256" key="2">
    <source>
        <dbReference type="ARBA" id="ARBA00022692"/>
    </source>
</evidence>
<name>A0A6P3XGY3_DINQU</name>
<evidence type="ECO:0000256" key="1">
    <source>
        <dbReference type="ARBA" id="ARBA00004141"/>
    </source>
</evidence>
<dbReference type="InterPro" id="IPR008952">
    <property type="entry name" value="Tetraspanin_EC2_sf"/>
</dbReference>